<gene>
    <name evidence="1" type="ORF">SVIM_LOCUS26914</name>
</gene>
<protein>
    <submittedName>
        <fullName evidence="1">Uncharacterized protein</fullName>
    </submittedName>
</protein>
<name>A0A6N2K4A4_SALVM</name>
<accession>A0A6N2K4A4</accession>
<organism evidence="1">
    <name type="scientific">Salix viminalis</name>
    <name type="common">Common osier</name>
    <name type="synonym">Basket willow</name>
    <dbReference type="NCBI Taxonomy" id="40686"/>
    <lineage>
        <taxon>Eukaryota</taxon>
        <taxon>Viridiplantae</taxon>
        <taxon>Streptophyta</taxon>
        <taxon>Embryophyta</taxon>
        <taxon>Tracheophyta</taxon>
        <taxon>Spermatophyta</taxon>
        <taxon>Magnoliopsida</taxon>
        <taxon>eudicotyledons</taxon>
        <taxon>Gunneridae</taxon>
        <taxon>Pentapetalae</taxon>
        <taxon>rosids</taxon>
        <taxon>fabids</taxon>
        <taxon>Malpighiales</taxon>
        <taxon>Salicaceae</taxon>
        <taxon>Saliceae</taxon>
        <taxon>Salix</taxon>
    </lineage>
</organism>
<dbReference type="AlphaFoldDB" id="A0A6N2K4A4"/>
<evidence type="ECO:0000313" key="1">
    <source>
        <dbReference type="EMBL" id="VFU22710.1"/>
    </source>
</evidence>
<sequence>MHGMDETSSRHAVLMSFLLREASTPSRLAILTVDLEPLGYCWLRFPSFSILPVRFVHPHCFHHKAAGLRSYANQIKKGGIRKPINRLDDHTFHRRRIQAPEEVIQLGYNVVYTVGLLIVLRTIACQVI</sequence>
<proteinExistence type="predicted"/>
<reference evidence="1" key="1">
    <citation type="submission" date="2019-03" db="EMBL/GenBank/DDBJ databases">
        <authorList>
            <person name="Mank J."/>
            <person name="Almeida P."/>
        </authorList>
    </citation>
    <scope>NUCLEOTIDE SEQUENCE</scope>
    <source>
        <strain evidence="1">78183</strain>
    </source>
</reference>
<dbReference type="EMBL" id="CAADRP010000080">
    <property type="protein sequence ID" value="VFU22710.1"/>
    <property type="molecule type" value="Genomic_DNA"/>
</dbReference>